<evidence type="ECO:0000256" key="3">
    <source>
        <dbReference type="ARBA" id="ARBA00004774"/>
    </source>
</evidence>
<keyword evidence="5" id="KW-0813">Transport</keyword>
<evidence type="ECO:0000256" key="7">
    <source>
        <dbReference type="ARBA" id="ARBA00022643"/>
    </source>
</evidence>
<comment type="caution">
    <text evidence="16">The sequence shown here is derived from an EMBL/GenBank/DDBJ whole genome shotgun (WGS) entry which is preliminary data.</text>
</comment>
<protein>
    <recommendedName>
        <fullName evidence="4">assimilatory sulfite reductase (NADPH)</fullName>
        <ecNumber evidence="4">1.8.1.2</ecNumber>
    </recommendedName>
</protein>
<evidence type="ECO:0000256" key="8">
    <source>
        <dbReference type="ARBA" id="ARBA00022827"/>
    </source>
</evidence>
<comment type="pathway">
    <text evidence="3">Sulfur metabolism; hydrogen sulfide biosynthesis; hydrogen sulfide from sulfite (NADPH route): step 1/1.</text>
</comment>
<keyword evidence="9" id="KW-0521">NADP</keyword>
<reference evidence="16" key="1">
    <citation type="submission" date="2022-07" db="EMBL/GenBank/DDBJ databases">
        <title>The genome of Lyophyllum shimeji provides insight into the initial evolution of ectomycorrhizal fungal genome.</title>
        <authorList>
            <person name="Kobayashi Y."/>
            <person name="Shibata T."/>
            <person name="Hirakawa H."/>
            <person name="Shigenobu S."/>
            <person name="Nishiyama T."/>
            <person name="Yamada A."/>
            <person name="Hasebe M."/>
            <person name="Kawaguchi M."/>
        </authorList>
    </citation>
    <scope>NUCLEOTIDE SEQUENCE</scope>
    <source>
        <strain evidence="16">AT787</strain>
    </source>
</reference>
<dbReference type="AlphaFoldDB" id="A0A9P3UHC7"/>
<dbReference type="InterPro" id="IPR003097">
    <property type="entry name" value="CysJ-like_FAD-binding"/>
</dbReference>
<dbReference type="CDD" id="cd06207">
    <property type="entry name" value="CyPoR_like"/>
    <property type="match status" value="1"/>
</dbReference>
<dbReference type="PROSITE" id="PS51384">
    <property type="entry name" value="FAD_FR"/>
    <property type="match status" value="1"/>
</dbReference>
<keyword evidence="17" id="KW-1185">Reference proteome</keyword>
<evidence type="ECO:0000256" key="13">
    <source>
        <dbReference type="ARBA" id="ARBA00059320"/>
    </source>
</evidence>
<dbReference type="InterPro" id="IPR017938">
    <property type="entry name" value="Riboflavin_synthase-like_b-brl"/>
</dbReference>
<sequence>MTFSKSSGASTPFSSTTTLSSPPSPSLKGSAGTLDQDVYFNSRLSASTLVEFTASRQNNSSTVYIYDLAEQAGFGTLTKEWAKSGSNTAPVVDLQTRAGAGLSLVGRLSEGTSQDTVKGAVLTTYTTPSGLSMMAPSLSHLPAASPTSRLVMQVPTVTAVGETFSLSPSLAPLASTWSILPENIVVLLSATPQQTVDFAALSYKLTHSHVIHIFDQHSSARETGHLLAPLPGKDESENTSAAEVITNAGHKFFECFGDAQAHTAIVLLNGPLALTAAAVAGRTSGLAVLVVNVLRPWNEIALRSTLPQSVVNVHIIDDVPNASTQGALHVAVFGTLLENGTGTSVHTHRVTPSRTQEYLNKEGAFLKFLAGIAPTVPDTISFLQSPTLKRVLLLSSPESPLAALPRLTEALFTSSNGLSVRSLTDYDVFSKPGGIAASRLLLSSKSEVTDFLPLATSLPLDPSSEGTVDFLAVLDQSLLKSHTVLRYAKPRSPVLVVTAWSPDELSPNLPSETTSLIADKGLRIFIINTKEIASAIEGAAGPASEVIQVIIAHLAFVRLYLGSAATESNVLGVVRAELGDVVEGSSLETVSARAWAGLEEIEFTQPSEPGSPLKAFDFNAIAVETESGETVVNGARLASWHDAAKHLIFPAAFTPPTEPSSEEYPPNPALRPEVADRTYLVTCSVNRRLTPLEYDRNVFHLEFDTTGTGLKYAIGEALGVHGWNDEREVLHFCEWYAVDPNRLITIPVVAGEGKMHTRTVFQALRQQIDLFGHPPKSFYTDLAAYATSSVDRHALLFVGSPEGSSTYKKLSEKDTVTFVDILKKYPSAKPGIEKLCELVGDIKPRHYSIASAQSVVGNRVDLLVVTVEWVTPSGTPRYGQCTRYLAGLKVGQKVTVSIKPSVMKLPPNPKQPIIMAGLGTGAAPFRAFLQHFALLASQGQEIGPVYYYFGSRHQASEYLYGEEIESFILDGIITRAGLAFSRDGPKKVYIQHKMLEDSEALAQMLHDDDGVFYLCGPTWPVPDVYEALVNALVKYKGADPVKAGQYLESLKEEERYVLEVY</sequence>
<dbReference type="GO" id="GO:0010181">
    <property type="term" value="F:FMN binding"/>
    <property type="evidence" value="ECO:0007669"/>
    <property type="project" value="TreeGrafter"/>
</dbReference>
<gene>
    <name evidence="16" type="primary">MET10</name>
    <name evidence="16" type="ORF">LshimejAT787_0105530</name>
</gene>
<comment type="cofactor">
    <cofactor evidence="1">
        <name>FMN</name>
        <dbReference type="ChEBI" id="CHEBI:58210"/>
    </cofactor>
</comment>
<comment type="function">
    <text evidence="13">This enzyme catalyzes the 6-electron reduction of sulfite to sulfide. This is one of several activities required for the biosynthesis of L-cysteine from sulfate.</text>
</comment>
<keyword evidence="11" id="KW-0560">Oxidoreductase</keyword>
<dbReference type="PRINTS" id="PR00371">
    <property type="entry name" value="FPNCR"/>
</dbReference>
<evidence type="ECO:0000256" key="14">
    <source>
        <dbReference type="SAM" id="MobiDB-lite"/>
    </source>
</evidence>
<evidence type="ECO:0000313" key="16">
    <source>
        <dbReference type="EMBL" id="GLB33669.1"/>
    </source>
</evidence>
<feature type="domain" description="FAD-binding FR-type" evidence="15">
    <location>
        <begin position="676"/>
        <end position="907"/>
    </location>
</feature>
<feature type="compositionally biased region" description="Low complexity" evidence="14">
    <location>
        <begin position="10"/>
        <end position="21"/>
    </location>
</feature>
<comment type="catalytic activity">
    <reaction evidence="12">
        <text>hydrogen sulfide + 3 NADP(+) + 3 H2O = sulfite + 3 NADPH + 4 H(+)</text>
        <dbReference type="Rhea" id="RHEA:13801"/>
        <dbReference type="ChEBI" id="CHEBI:15377"/>
        <dbReference type="ChEBI" id="CHEBI:15378"/>
        <dbReference type="ChEBI" id="CHEBI:17359"/>
        <dbReference type="ChEBI" id="CHEBI:29919"/>
        <dbReference type="ChEBI" id="CHEBI:57783"/>
        <dbReference type="ChEBI" id="CHEBI:58349"/>
        <dbReference type="EC" id="1.8.1.2"/>
    </reaction>
</comment>
<dbReference type="InterPro" id="IPR017927">
    <property type="entry name" value="FAD-bd_FR_type"/>
</dbReference>
<evidence type="ECO:0000256" key="2">
    <source>
        <dbReference type="ARBA" id="ARBA00001974"/>
    </source>
</evidence>
<evidence type="ECO:0000256" key="5">
    <source>
        <dbReference type="ARBA" id="ARBA00022448"/>
    </source>
</evidence>
<evidence type="ECO:0000256" key="9">
    <source>
        <dbReference type="ARBA" id="ARBA00022857"/>
    </source>
</evidence>
<dbReference type="InterPro" id="IPR002869">
    <property type="entry name" value="Pyrv_flavodox_OxRed_cen"/>
</dbReference>
<evidence type="ECO:0000256" key="12">
    <source>
        <dbReference type="ARBA" id="ARBA00052219"/>
    </source>
</evidence>
<comment type="cofactor">
    <cofactor evidence="2">
        <name>FAD</name>
        <dbReference type="ChEBI" id="CHEBI:57692"/>
    </cofactor>
</comment>
<proteinExistence type="predicted"/>
<keyword evidence="6" id="KW-0285">Flavoprotein</keyword>
<dbReference type="Gene3D" id="3.40.50.970">
    <property type="match status" value="1"/>
</dbReference>
<dbReference type="Pfam" id="PF00667">
    <property type="entry name" value="FAD_binding_1"/>
    <property type="match status" value="1"/>
</dbReference>
<dbReference type="SUPFAM" id="SSF53323">
    <property type="entry name" value="Pyruvate-ferredoxin oxidoreductase, PFOR, domain III"/>
    <property type="match status" value="1"/>
</dbReference>
<dbReference type="InterPro" id="IPR001709">
    <property type="entry name" value="Flavoprot_Pyr_Nucl_cyt_Rdtase"/>
</dbReference>
<dbReference type="Gene3D" id="1.20.990.10">
    <property type="entry name" value="NADPH-cytochrome p450 Reductase, Chain A, domain 3"/>
    <property type="match status" value="1"/>
</dbReference>
<dbReference type="FunFam" id="1.20.990.10:FF:000010">
    <property type="entry name" value="Sulfite reductase [NADPH] flavoprotein component"/>
    <property type="match status" value="1"/>
</dbReference>
<dbReference type="Proteomes" id="UP001063166">
    <property type="component" value="Unassembled WGS sequence"/>
</dbReference>
<dbReference type="EC" id="1.8.1.2" evidence="4"/>
<dbReference type="GO" id="GO:0050660">
    <property type="term" value="F:flavin adenine dinucleotide binding"/>
    <property type="evidence" value="ECO:0007669"/>
    <property type="project" value="TreeGrafter"/>
</dbReference>
<dbReference type="PANTHER" id="PTHR19384">
    <property type="entry name" value="NITRIC OXIDE SYNTHASE-RELATED"/>
    <property type="match status" value="1"/>
</dbReference>
<evidence type="ECO:0000256" key="4">
    <source>
        <dbReference type="ARBA" id="ARBA00012604"/>
    </source>
</evidence>
<accession>A0A9P3UHC7</accession>
<dbReference type="SUPFAM" id="SSF52343">
    <property type="entry name" value="Ferredoxin reductase-like, C-terminal NADP-linked domain"/>
    <property type="match status" value="1"/>
</dbReference>
<organism evidence="16 17">
    <name type="scientific">Lyophyllum shimeji</name>
    <name type="common">Hon-shimeji</name>
    <name type="synonym">Tricholoma shimeji</name>
    <dbReference type="NCBI Taxonomy" id="47721"/>
    <lineage>
        <taxon>Eukaryota</taxon>
        <taxon>Fungi</taxon>
        <taxon>Dikarya</taxon>
        <taxon>Basidiomycota</taxon>
        <taxon>Agaricomycotina</taxon>
        <taxon>Agaricomycetes</taxon>
        <taxon>Agaricomycetidae</taxon>
        <taxon>Agaricales</taxon>
        <taxon>Tricholomatineae</taxon>
        <taxon>Lyophyllaceae</taxon>
        <taxon>Lyophyllum</taxon>
    </lineage>
</organism>
<dbReference type="InterPro" id="IPR023173">
    <property type="entry name" value="NADPH_Cyt_P450_Rdtase_alpha"/>
</dbReference>
<dbReference type="InterPro" id="IPR039261">
    <property type="entry name" value="FNR_nucleotide-bd"/>
</dbReference>
<dbReference type="Gene3D" id="2.40.30.10">
    <property type="entry name" value="Translation factors"/>
    <property type="match status" value="1"/>
</dbReference>
<dbReference type="GO" id="GO:0005829">
    <property type="term" value="C:cytosol"/>
    <property type="evidence" value="ECO:0007669"/>
    <property type="project" value="TreeGrafter"/>
</dbReference>
<feature type="region of interest" description="Disordered" evidence="14">
    <location>
        <begin position="1"/>
        <end position="30"/>
    </location>
</feature>
<evidence type="ECO:0000256" key="6">
    <source>
        <dbReference type="ARBA" id="ARBA00022630"/>
    </source>
</evidence>
<dbReference type="EMBL" id="BRPK01000001">
    <property type="protein sequence ID" value="GLB33669.1"/>
    <property type="molecule type" value="Genomic_DNA"/>
</dbReference>
<name>A0A9P3UHC7_LYOSH</name>
<evidence type="ECO:0000313" key="17">
    <source>
        <dbReference type="Proteomes" id="UP001063166"/>
    </source>
</evidence>
<keyword evidence="10" id="KW-0249">Electron transport</keyword>
<dbReference type="Gene3D" id="3.40.50.80">
    <property type="entry name" value="Nucleotide-binding domain of ferredoxin-NADP reductase (FNR) module"/>
    <property type="match status" value="1"/>
</dbReference>
<keyword evidence="7" id="KW-0288">FMN</keyword>
<dbReference type="Pfam" id="PF00175">
    <property type="entry name" value="NAD_binding_1"/>
    <property type="match status" value="1"/>
</dbReference>
<evidence type="ECO:0000256" key="10">
    <source>
        <dbReference type="ARBA" id="ARBA00022982"/>
    </source>
</evidence>
<evidence type="ECO:0000256" key="1">
    <source>
        <dbReference type="ARBA" id="ARBA00001917"/>
    </source>
</evidence>
<evidence type="ECO:0000259" key="15">
    <source>
        <dbReference type="PROSITE" id="PS51384"/>
    </source>
</evidence>
<dbReference type="Gene3D" id="3.40.920.10">
    <property type="entry name" value="Pyruvate-ferredoxin oxidoreductase, PFOR, domain III"/>
    <property type="match status" value="1"/>
</dbReference>
<evidence type="ECO:0000256" key="11">
    <source>
        <dbReference type="ARBA" id="ARBA00023002"/>
    </source>
</evidence>
<dbReference type="PANTHER" id="PTHR19384:SF109">
    <property type="entry name" value="SULFITE REDUCTASE [NADPH] FLAVOPROTEIN COMPONENT"/>
    <property type="match status" value="1"/>
</dbReference>
<dbReference type="InterPro" id="IPR001433">
    <property type="entry name" value="OxRdtase_FAD/NAD-bd"/>
</dbReference>
<keyword evidence="8" id="KW-0274">FAD</keyword>
<dbReference type="OrthoDB" id="1856718at2759"/>
<dbReference type="GO" id="GO:0004783">
    <property type="term" value="F:sulfite reductase (NADPH) activity"/>
    <property type="evidence" value="ECO:0007669"/>
    <property type="project" value="UniProtKB-EC"/>
</dbReference>
<dbReference type="SUPFAM" id="SSF63380">
    <property type="entry name" value="Riboflavin synthase domain-like"/>
    <property type="match status" value="1"/>
</dbReference>